<dbReference type="PANTHER" id="PTHR14939:SF5">
    <property type="entry name" value="F-BOX ONLY PROTEIN 22"/>
    <property type="match status" value="1"/>
</dbReference>
<evidence type="ECO:0000313" key="3">
    <source>
        <dbReference type="Proteomes" id="UP000019335"/>
    </source>
</evidence>
<dbReference type="InterPro" id="IPR013702">
    <property type="entry name" value="FIST_domain_N"/>
</dbReference>
<sequence>MPATSTFSSDPLPSFFTPVSTEVLLEIVSFSDLETLCQLRATSRLWTVLVAEYEQANPSFTALVEPMPALPAQAKRLCRATPSVGFLFNQMRSSPTEVAQMLSHLPPRCQVIGGDSQYPFTGADKRIVQGNTYAQDAILNLLSLPEACAQTFTVQNSDLEAVTVAPCEREGRRWLREDILGLSPSIEYKVMVVLPGQRADNVELLLKALQEGSPSAAIVGGIFARNLFCWKDGALRRPGGEGGNAEDGIVGMALWGNVPLQAVVSRGVVPCSPSFTVSSWEYEGEAVVVKSLSRPASGDARLDSAPDVVVNPLVAFEHAQRNGDIYVGLQIEDSAVPVNGGVDGGGAGHDSGVPGSAFKSRPPPYELLSFVFAVDEGAPVLLLSFVNKLQGGPPPNARLTVKFFDLKTQSAQAHVQKKMRAVAEELRRNGQDVLGALLFSCNGRGPRRFLDARSTHVDASAFTAEFPGRQVGGMYAMGEIGPQATYVDEEEEDDEIAGTDAGMVVKNGKGLGAGGSQILRNSQSGSCALQGFTAVFALLVAPRRSSQSSHLLDILNKDGLSAAIRLVLGPGAK</sequence>
<dbReference type="EMBL" id="AZIL01000427">
    <property type="protein sequence ID" value="EWM27650.1"/>
    <property type="molecule type" value="Genomic_DNA"/>
</dbReference>
<protein>
    <submittedName>
        <fullName evidence="2">FIST C domain protein</fullName>
    </submittedName>
</protein>
<accession>W7TKM7</accession>
<reference evidence="2 3" key="1">
    <citation type="journal article" date="2014" name="Mol. Plant">
        <title>Chromosome Scale Genome Assembly and Transcriptome Profiling of Nannochloropsis gaditana in Nitrogen Depletion.</title>
        <authorList>
            <person name="Corteggiani Carpinelli E."/>
            <person name="Telatin A."/>
            <person name="Vitulo N."/>
            <person name="Forcato C."/>
            <person name="D'Angelo M."/>
            <person name="Schiavon R."/>
            <person name="Vezzi A."/>
            <person name="Giacometti G.M."/>
            <person name="Morosinotto T."/>
            <person name="Valle G."/>
        </authorList>
    </citation>
    <scope>NUCLEOTIDE SEQUENCE [LARGE SCALE GENOMIC DNA]</scope>
    <source>
        <strain evidence="2 3">B-31</strain>
    </source>
</reference>
<name>W7TKM7_9STRA</name>
<dbReference type="PANTHER" id="PTHR14939">
    <property type="entry name" value="F-BOX ONLY PROTEIN 22"/>
    <property type="match status" value="1"/>
</dbReference>
<proteinExistence type="predicted"/>
<dbReference type="GO" id="GO:0032436">
    <property type="term" value="P:positive regulation of proteasomal ubiquitin-dependent protein catabolic process"/>
    <property type="evidence" value="ECO:0007669"/>
    <property type="project" value="TreeGrafter"/>
</dbReference>
<gene>
    <name evidence="2" type="ORF">Naga_100059g17</name>
</gene>
<dbReference type="Proteomes" id="UP000019335">
    <property type="component" value="Chromosome 6"/>
</dbReference>
<dbReference type="GO" id="GO:0000209">
    <property type="term" value="P:protein polyubiquitination"/>
    <property type="evidence" value="ECO:0007669"/>
    <property type="project" value="TreeGrafter"/>
</dbReference>
<evidence type="ECO:0000259" key="1">
    <source>
        <dbReference type="Pfam" id="PF08495"/>
    </source>
</evidence>
<dbReference type="OrthoDB" id="45283at2759"/>
<evidence type="ECO:0000313" key="2">
    <source>
        <dbReference type="EMBL" id="EWM27650.1"/>
    </source>
</evidence>
<organism evidence="2 3">
    <name type="scientific">Nannochloropsis gaditana</name>
    <dbReference type="NCBI Taxonomy" id="72520"/>
    <lineage>
        <taxon>Eukaryota</taxon>
        <taxon>Sar</taxon>
        <taxon>Stramenopiles</taxon>
        <taxon>Ochrophyta</taxon>
        <taxon>Eustigmatophyceae</taxon>
        <taxon>Eustigmatales</taxon>
        <taxon>Monodopsidaceae</taxon>
        <taxon>Nannochloropsis</taxon>
    </lineage>
</organism>
<dbReference type="CDD" id="cd09917">
    <property type="entry name" value="F-box_SF"/>
    <property type="match status" value="1"/>
</dbReference>
<dbReference type="Pfam" id="PF08495">
    <property type="entry name" value="FIST"/>
    <property type="match status" value="1"/>
</dbReference>
<keyword evidence="3" id="KW-1185">Reference proteome</keyword>
<feature type="domain" description="FIST" evidence="1">
    <location>
        <begin position="85"/>
        <end position="280"/>
    </location>
</feature>
<dbReference type="AlphaFoldDB" id="W7TKM7"/>
<comment type="caution">
    <text evidence="2">The sequence shown here is derived from an EMBL/GenBank/DDBJ whole genome shotgun (WGS) entry which is preliminary data.</text>
</comment>